<feature type="domain" description="Neurotransmitter-gated ion-channel ligand-binding" evidence="2">
    <location>
        <begin position="34"/>
        <end position="189"/>
    </location>
</feature>
<evidence type="ECO:0000313" key="4">
    <source>
        <dbReference type="Proteomes" id="UP000027135"/>
    </source>
</evidence>
<dbReference type="AlphaFoldDB" id="A0A067R5W5"/>
<organism evidence="3 4">
    <name type="scientific">Zootermopsis nevadensis</name>
    <name type="common">Dampwood termite</name>
    <dbReference type="NCBI Taxonomy" id="136037"/>
    <lineage>
        <taxon>Eukaryota</taxon>
        <taxon>Metazoa</taxon>
        <taxon>Ecdysozoa</taxon>
        <taxon>Arthropoda</taxon>
        <taxon>Hexapoda</taxon>
        <taxon>Insecta</taxon>
        <taxon>Pterygota</taxon>
        <taxon>Neoptera</taxon>
        <taxon>Polyneoptera</taxon>
        <taxon>Dictyoptera</taxon>
        <taxon>Blattodea</taxon>
        <taxon>Blattoidea</taxon>
        <taxon>Termitoidae</taxon>
        <taxon>Termopsidae</taxon>
        <taxon>Zootermopsis</taxon>
    </lineage>
</organism>
<dbReference type="Proteomes" id="UP000027135">
    <property type="component" value="Unassembled WGS sequence"/>
</dbReference>
<dbReference type="SUPFAM" id="SSF63712">
    <property type="entry name" value="Nicotinic receptor ligand binding domain-like"/>
    <property type="match status" value="1"/>
</dbReference>
<dbReference type="eggNOG" id="KOG3645">
    <property type="taxonomic scope" value="Eukaryota"/>
</dbReference>
<protein>
    <submittedName>
        <fullName evidence="3">Acetylcholine receptor subunit alpha-like 2</fullName>
    </submittedName>
</protein>
<keyword evidence="3" id="KW-0675">Receptor</keyword>
<dbReference type="Gene3D" id="2.70.170.10">
    <property type="entry name" value="Neurotransmitter-gated ion-channel ligand-binding domain"/>
    <property type="match status" value="1"/>
</dbReference>
<keyword evidence="1" id="KW-0732">Signal</keyword>
<name>A0A067R5W5_ZOONE</name>
<dbReference type="PANTHER" id="PTHR18945">
    <property type="entry name" value="NEUROTRANSMITTER GATED ION CHANNEL"/>
    <property type="match status" value="1"/>
</dbReference>
<feature type="chain" id="PRO_5001644789" evidence="1">
    <location>
        <begin position="22"/>
        <end position="195"/>
    </location>
</feature>
<accession>A0A067R5W5</accession>
<dbReference type="InterPro" id="IPR036734">
    <property type="entry name" value="Neur_chan_lig-bd_sf"/>
</dbReference>
<proteinExistence type="predicted"/>
<dbReference type="GO" id="GO:0005230">
    <property type="term" value="F:extracellular ligand-gated monoatomic ion channel activity"/>
    <property type="evidence" value="ECO:0007669"/>
    <property type="project" value="InterPro"/>
</dbReference>
<evidence type="ECO:0000256" key="1">
    <source>
        <dbReference type="SAM" id="SignalP"/>
    </source>
</evidence>
<feature type="signal peptide" evidence="1">
    <location>
        <begin position="1"/>
        <end position="21"/>
    </location>
</feature>
<keyword evidence="4" id="KW-1185">Reference proteome</keyword>
<evidence type="ECO:0000259" key="2">
    <source>
        <dbReference type="Pfam" id="PF02931"/>
    </source>
</evidence>
<dbReference type="InterPro" id="IPR006201">
    <property type="entry name" value="Neur_channel"/>
</dbReference>
<dbReference type="InParanoid" id="A0A067R5W5"/>
<dbReference type="GO" id="GO:0004888">
    <property type="term" value="F:transmembrane signaling receptor activity"/>
    <property type="evidence" value="ECO:0007669"/>
    <property type="project" value="InterPro"/>
</dbReference>
<dbReference type="GO" id="GO:0016020">
    <property type="term" value="C:membrane"/>
    <property type="evidence" value="ECO:0007669"/>
    <property type="project" value="InterPro"/>
</dbReference>
<dbReference type="InterPro" id="IPR006202">
    <property type="entry name" value="Neur_chan_lig-bd"/>
</dbReference>
<sequence length="195" mass="22279">MSLNTVSTCFLLACLQVGSYGSDCRTSKPDSELSRLKKQLSCGYSISTAPQAGQNSSTLVHLYLVLRRFTFNEEFEIIHVYYGAYMVWMDVRLKWDPSEFGNIKELYTNSSLIWTPKFGWVNINADIDSLLKGMAHCLLRWSGYVMCISWSSIHTICQTDITHWPYDSQVCEAQLAPWKLQHEELELLVDGNMVG</sequence>
<evidence type="ECO:0000313" key="3">
    <source>
        <dbReference type="EMBL" id="KDR17729.1"/>
    </source>
</evidence>
<reference evidence="3 4" key="1">
    <citation type="journal article" date="2014" name="Nat. Commun.">
        <title>Molecular traces of alternative social organization in a termite genome.</title>
        <authorList>
            <person name="Terrapon N."/>
            <person name="Li C."/>
            <person name="Robertson H.M."/>
            <person name="Ji L."/>
            <person name="Meng X."/>
            <person name="Booth W."/>
            <person name="Chen Z."/>
            <person name="Childers C.P."/>
            <person name="Glastad K.M."/>
            <person name="Gokhale K."/>
            <person name="Gowin J."/>
            <person name="Gronenberg W."/>
            <person name="Hermansen R.A."/>
            <person name="Hu H."/>
            <person name="Hunt B.G."/>
            <person name="Huylmans A.K."/>
            <person name="Khalil S.M."/>
            <person name="Mitchell R.D."/>
            <person name="Munoz-Torres M.C."/>
            <person name="Mustard J.A."/>
            <person name="Pan H."/>
            <person name="Reese J.T."/>
            <person name="Scharf M.E."/>
            <person name="Sun F."/>
            <person name="Vogel H."/>
            <person name="Xiao J."/>
            <person name="Yang W."/>
            <person name="Yang Z."/>
            <person name="Yang Z."/>
            <person name="Zhou J."/>
            <person name="Zhu J."/>
            <person name="Brent C.S."/>
            <person name="Elsik C.G."/>
            <person name="Goodisman M.A."/>
            <person name="Liberles D.A."/>
            <person name="Roe R.M."/>
            <person name="Vargo E.L."/>
            <person name="Vilcinskas A."/>
            <person name="Wang J."/>
            <person name="Bornberg-Bauer E."/>
            <person name="Korb J."/>
            <person name="Zhang G."/>
            <person name="Liebig J."/>
        </authorList>
    </citation>
    <scope>NUCLEOTIDE SEQUENCE [LARGE SCALE GENOMIC DNA]</scope>
    <source>
        <tissue evidence="3">Whole organism</tissue>
    </source>
</reference>
<gene>
    <name evidence="3" type="ORF">L798_07270</name>
</gene>
<dbReference type="Pfam" id="PF02931">
    <property type="entry name" value="Neur_chan_LBD"/>
    <property type="match status" value="1"/>
</dbReference>
<dbReference type="OMA" id="WVNINAD"/>
<dbReference type="CDD" id="cd18989">
    <property type="entry name" value="LGIC_ECD_cation"/>
    <property type="match status" value="1"/>
</dbReference>
<dbReference type="EMBL" id="KK852722">
    <property type="protein sequence ID" value="KDR17729.1"/>
    <property type="molecule type" value="Genomic_DNA"/>
</dbReference>